<dbReference type="PANTHER" id="PTHR10545:SF29">
    <property type="entry name" value="GH14572P-RELATED"/>
    <property type="match status" value="1"/>
</dbReference>
<dbReference type="EMBL" id="JACFXU010000017">
    <property type="protein sequence ID" value="MBA6413874.1"/>
    <property type="molecule type" value="Genomic_DNA"/>
</dbReference>
<comment type="caution">
    <text evidence="5">The sequence shown here is derived from an EMBL/GenBank/DDBJ whole genome shotgun (WGS) entry which is preliminary data.</text>
</comment>
<evidence type="ECO:0000256" key="3">
    <source>
        <dbReference type="ARBA" id="ARBA00023315"/>
    </source>
</evidence>
<dbReference type="Proteomes" id="UP000539350">
    <property type="component" value="Unassembled WGS sequence"/>
</dbReference>
<organism evidence="5 6">
    <name type="scientific">Sediminihaliea albiluteola</name>
    <dbReference type="NCBI Taxonomy" id="2758564"/>
    <lineage>
        <taxon>Bacteria</taxon>
        <taxon>Pseudomonadati</taxon>
        <taxon>Pseudomonadota</taxon>
        <taxon>Gammaproteobacteria</taxon>
        <taxon>Cellvibrionales</taxon>
        <taxon>Halieaceae</taxon>
        <taxon>Sediminihaliea</taxon>
    </lineage>
</organism>
<dbReference type="PROSITE" id="PS51186">
    <property type="entry name" value="GNAT"/>
    <property type="match status" value="1"/>
</dbReference>
<name>A0A7W2TXQ2_9GAMM</name>
<dbReference type="InterPro" id="IPR000182">
    <property type="entry name" value="GNAT_dom"/>
</dbReference>
<gene>
    <name evidence="5" type="ORF">H2508_12200</name>
</gene>
<feature type="domain" description="N-acetyltransferase" evidence="4">
    <location>
        <begin position="4"/>
        <end position="159"/>
    </location>
</feature>
<keyword evidence="2 5" id="KW-0808">Transferase</keyword>
<evidence type="ECO:0000256" key="2">
    <source>
        <dbReference type="ARBA" id="ARBA00022679"/>
    </source>
</evidence>
<sequence>MSEFNIRPARPEDSALILHFVRELAEYEKALHEVKATEADFERALFAADAKAHCVICDLDEEPVGMALYFYNYSTWTGKYGLYLEDLYIAPQYRGNGAGKALLKHLARIAIEQDCSRYEWNVLNWNEPAIKFYESFGAKAQSEWVGYRLCGQALSDFANSD</sequence>
<dbReference type="PANTHER" id="PTHR10545">
    <property type="entry name" value="DIAMINE N-ACETYLTRANSFERASE"/>
    <property type="match status" value="1"/>
</dbReference>
<evidence type="ECO:0000259" key="4">
    <source>
        <dbReference type="PROSITE" id="PS51186"/>
    </source>
</evidence>
<evidence type="ECO:0000313" key="5">
    <source>
        <dbReference type="EMBL" id="MBA6413874.1"/>
    </source>
</evidence>
<dbReference type="InterPro" id="IPR016181">
    <property type="entry name" value="Acyl_CoA_acyltransferase"/>
</dbReference>
<keyword evidence="3" id="KW-0012">Acyltransferase</keyword>
<dbReference type="CDD" id="cd04301">
    <property type="entry name" value="NAT_SF"/>
    <property type="match status" value="1"/>
</dbReference>
<dbReference type="AlphaFoldDB" id="A0A7W2TXQ2"/>
<dbReference type="FunFam" id="3.40.630.30:FF:000064">
    <property type="entry name" value="GNAT family acetyltransferase"/>
    <property type="match status" value="1"/>
</dbReference>
<reference evidence="5 6" key="1">
    <citation type="submission" date="2020-07" db="EMBL/GenBank/DDBJ databases">
        <title>Halieaceae bacterium, F7430, whole genome shotgun sequencing project.</title>
        <authorList>
            <person name="Jiang S."/>
            <person name="Liu Z.W."/>
            <person name="Du Z.J."/>
        </authorList>
    </citation>
    <scope>NUCLEOTIDE SEQUENCE [LARGE SCALE GENOMIC DNA]</scope>
    <source>
        <strain evidence="5 6">F7430</strain>
    </source>
</reference>
<comment type="similarity">
    <text evidence="1">Belongs to the acetyltransferase family.</text>
</comment>
<keyword evidence="6" id="KW-1185">Reference proteome</keyword>
<dbReference type="InterPro" id="IPR051016">
    <property type="entry name" value="Diverse_Substrate_AcTransf"/>
</dbReference>
<dbReference type="RefSeq" id="WP_182174061.1">
    <property type="nucleotide sequence ID" value="NZ_JACFXU010000017.1"/>
</dbReference>
<dbReference type="SUPFAM" id="SSF55729">
    <property type="entry name" value="Acyl-CoA N-acyltransferases (Nat)"/>
    <property type="match status" value="1"/>
</dbReference>
<accession>A0A7W2TXQ2</accession>
<proteinExistence type="inferred from homology"/>
<evidence type="ECO:0000313" key="6">
    <source>
        <dbReference type="Proteomes" id="UP000539350"/>
    </source>
</evidence>
<protein>
    <submittedName>
        <fullName evidence="5">GNAT family N-acetyltransferase</fullName>
    </submittedName>
</protein>
<dbReference type="GO" id="GO:0008080">
    <property type="term" value="F:N-acetyltransferase activity"/>
    <property type="evidence" value="ECO:0007669"/>
    <property type="project" value="UniProtKB-ARBA"/>
</dbReference>
<dbReference type="Gene3D" id="3.40.630.30">
    <property type="match status" value="1"/>
</dbReference>
<dbReference type="Pfam" id="PF00583">
    <property type="entry name" value="Acetyltransf_1"/>
    <property type="match status" value="1"/>
</dbReference>
<evidence type="ECO:0000256" key="1">
    <source>
        <dbReference type="ARBA" id="ARBA00008694"/>
    </source>
</evidence>